<dbReference type="KEGG" id="dfe:Dfer_1815"/>
<dbReference type="AlphaFoldDB" id="C6VUR7"/>
<organism evidence="1 2">
    <name type="scientific">Dyadobacter fermentans (strain ATCC 700827 / DSM 18053 / CIP 107007 / KCTC 52180 / NS114)</name>
    <dbReference type="NCBI Taxonomy" id="471854"/>
    <lineage>
        <taxon>Bacteria</taxon>
        <taxon>Pseudomonadati</taxon>
        <taxon>Bacteroidota</taxon>
        <taxon>Cytophagia</taxon>
        <taxon>Cytophagales</taxon>
        <taxon>Spirosomataceae</taxon>
        <taxon>Dyadobacter</taxon>
    </lineage>
</organism>
<gene>
    <name evidence="1" type="ordered locus">Dfer_1815</name>
</gene>
<reference evidence="1 2" key="1">
    <citation type="journal article" date="2009" name="Stand. Genomic Sci.">
        <title>Complete genome sequence of Dyadobacter fermentans type strain (NS114).</title>
        <authorList>
            <person name="Lang E."/>
            <person name="Lapidus A."/>
            <person name="Chertkov O."/>
            <person name="Brettin T."/>
            <person name="Detter J.C."/>
            <person name="Han C."/>
            <person name="Copeland A."/>
            <person name="Glavina Del Rio T."/>
            <person name="Nolan M."/>
            <person name="Chen F."/>
            <person name="Lucas S."/>
            <person name="Tice H."/>
            <person name="Cheng J.F."/>
            <person name="Land M."/>
            <person name="Hauser L."/>
            <person name="Chang Y.J."/>
            <person name="Jeffries C.D."/>
            <person name="Kopitz M."/>
            <person name="Bruce D."/>
            <person name="Goodwin L."/>
            <person name="Pitluck S."/>
            <person name="Ovchinnikova G."/>
            <person name="Pati A."/>
            <person name="Ivanova N."/>
            <person name="Mavrommatis K."/>
            <person name="Chen A."/>
            <person name="Palaniappan K."/>
            <person name="Chain P."/>
            <person name="Bristow J."/>
            <person name="Eisen J.A."/>
            <person name="Markowitz V."/>
            <person name="Hugenholtz P."/>
            <person name="Goker M."/>
            <person name="Rohde M."/>
            <person name="Kyrpides N.C."/>
            <person name="Klenk H.P."/>
        </authorList>
    </citation>
    <scope>NUCLEOTIDE SEQUENCE [LARGE SCALE GENOMIC DNA]</scope>
    <source>
        <strain evidence="2">ATCC 700827 / DSM 18053 / CIP 107007 / KCTC 52180 / NS114</strain>
    </source>
</reference>
<keyword evidence="2" id="KW-1185">Reference proteome</keyword>
<proteinExistence type="predicted"/>
<accession>C6VUR7</accession>
<evidence type="ECO:0000313" key="2">
    <source>
        <dbReference type="Proteomes" id="UP000002011"/>
    </source>
</evidence>
<name>C6VUR7_DYAFD</name>
<protein>
    <submittedName>
        <fullName evidence="1">Uncharacterized protein</fullName>
    </submittedName>
</protein>
<sequence>MLRDKLHEPAGTIFKEITNLHSKDLLNQYLGQKSVAKTDEKRLVEYSNSYKSKKEEAEKHDNEKKRGNIPRSYEFLSRESVEKHLRKYFEYNFEYEEIGGEKVPKLGSKFELSFKLAADYPKLKVQTEQTYPEHFVAFYLLKEKAPTVAKVVLNWSKESSEKNPVSATLTQLAEPLAGNESIEFTNHGIPSLGGNGLLFVTFEASNKGKYKDLFHQCVIDLSAKDAVANNPIYGTFSAVRSGVYTTAIRPAAGSVVLFKAATAQQLEHDFEVAAAFIRSGFKDDAHKPAIENFLMAYSHLYNKLTITPENQPGKDSHAGKSSEIRDWKRIKDELRGWYTGEVFLHTPNDAFEKVTFLLEINILGHCVLAFHNRRRELKGMLGFDGGAITMRLYHQDRYIVLAIRDQLVDDQYSGTFYGNTDIKDDNQIFNQGHLILRKNASADNDEDHVVPVVSYEAQLETLTKQLKNHPNLLPDGQLLADLIAFQDPIPKNISLASLKLPEHFKYITFRIPDERRPPRVGIPSTAYRFEKCDLTFEDNFQTVSLRSNPIKFKGNVYFNGKVILMILNPVTESGANSNENFFTIQLDVSDIVEHKISGVDTIFGTSTWKSKKHLESKMVVLVKAESDDTESDVYTMGGFFTNPTKEELVKLNIEDKKYRGAFSYLSGRLNRHIHVSTGNGIKTILRPRDTQSREPYFHAALFLITHLNDSTKDIYKPKILTYLREAHMHQFASNYFAGNKLSTVRVDEMAPTIDPEVIERLRQILLEQQTLADEFSILNNLEKEVAETFKSLWPFLA</sequence>
<dbReference type="Proteomes" id="UP000002011">
    <property type="component" value="Chromosome"/>
</dbReference>
<evidence type="ECO:0000313" key="1">
    <source>
        <dbReference type="EMBL" id="ACT93054.1"/>
    </source>
</evidence>
<dbReference type="HOGENOM" id="CLU_352593_0_0_10"/>
<dbReference type="EMBL" id="CP001619">
    <property type="protein sequence ID" value="ACT93054.1"/>
    <property type="molecule type" value="Genomic_DNA"/>
</dbReference>